<dbReference type="OrthoDB" id="9810867at2"/>
<dbReference type="STRING" id="520764.AN618_16160"/>
<dbReference type="SUPFAM" id="SSF54211">
    <property type="entry name" value="Ribosomal protein S5 domain 2-like"/>
    <property type="match status" value="1"/>
</dbReference>
<keyword evidence="3 6" id="KW-0255">Endonuclease</keyword>
<keyword evidence="5 6" id="KW-0694">RNA-binding</keyword>
<accession>A0A140L751</accession>
<comment type="catalytic activity">
    <reaction evidence="6">
        <text>Endonucleolytic cleavage of RNA, removing 5'-extranucleotides from tRNA precursor.</text>
        <dbReference type="EC" id="3.1.26.5"/>
    </reaction>
</comment>
<dbReference type="EMBL" id="LOED01000020">
    <property type="protein sequence ID" value="KXG76376.1"/>
    <property type="molecule type" value="Genomic_DNA"/>
</dbReference>
<dbReference type="GO" id="GO:0042781">
    <property type="term" value="F:3'-tRNA processing endoribonuclease activity"/>
    <property type="evidence" value="ECO:0007669"/>
    <property type="project" value="TreeGrafter"/>
</dbReference>
<evidence type="ECO:0000256" key="1">
    <source>
        <dbReference type="ARBA" id="ARBA00022694"/>
    </source>
</evidence>
<dbReference type="GO" id="GO:0001682">
    <property type="term" value="P:tRNA 5'-leader removal"/>
    <property type="evidence" value="ECO:0007669"/>
    <property type="project" value="UniProtKB-UniRule"/>
</dbReference>
<reference evidence="8 9" key="1">
    <citation type="submission" date="2015-12" db="EMBL/GenBank/DDBJ databases">
        <title>Draft genome sequnece of Fervidicola ferrireducens strain Y170.</title>
        <authorList>
            <person name="Patel B.K."/>
        </authorList>
    </citation>
    <scope>NUCLEOTIDE SEQUENCE [LARGE SCALE GENOMIC DNA]</scope>
    <source>
        <strain evidence="8 9">Y170</strain>
    </source>
</reference>
<name>A0A140L751_9FIRM</name>
<keyword evidence="4 6" id="KW-0378">Hydrolase</keyword>
<dbReference type="InterPro" id="IPR014721">
    <property type="entry name" value="Ribsml_uS5_D2-typ_fold_subgr"/>
</dbReference>
<comment type="similarity">
    <text evidence="6">Belongs to the RnpA family.</text>
</comment>
<evidence type="ECO:0000313" key="9">
    <source>
        <dbReference type="Proteomes" id="UP000070427"/>
    </source>
</evidence>
<dbReference type="InterPro" id="IPR020568">
    <property type="entry name" value="Ribosomal_Su5_D2-typ_SF"/>
</dbReference>
<dbReference type="NCBIfam" id="TIGR00188">
    <property type="entry name" value="rnpA"/>
    <property type="match status" value="1"/>
</dbReference>
<dbReference type="GO" id="GO:0000049">
    <property type="term" value="F:tRNA binding"/>
    <property type="evidence" value="ECO:0007669"/>
    <property type="project" value="UniProtKB-UniRule"/>
</dbReference>
<dbReference type="HAMAP" id="MF_00227">
    <property type="entry name" value="RNase_P"/>
    <property type="match status" value="1"/>
</dbReference>
<dbReference type="PANTHER" id="PTHR33992">
    <property type="entry name" value="RIBONUCLEASE P PROTEIN COMPONENT"/>
    <property type="match status" value="1"/>
</dbReference>
<evidence type="ECO:0000256" key="5">
    <source>
        <dbReference type="ARBA" id="ARBA00022884"/>
    </source>
</evidence>
<evidence type="ECO:0000256" key="6">
    <source>
        <dbReference type="HAMAP-Rule" id="MF_00227"/>
    </source>
</evidence>
<dbReference type="AlphaFoldDB" id="A0A140L751"/>
<dbReference type="InParanoid" id="A0A140L751"/>
<dbReference type="FunCoup" id="A0A140L751">
    <property type="interactions" value="230"/>
</dbReference>
<dbReference type="EC" id="3.1.26.5" evidence="6 7"/>
<organism evidence="8 9">
    <name type="scientific">Fervidicola ferrireducens</name>
    <dbReference type="NCBI Taxonomy" id="520764"/>
    <lineage>
        <taxon>Bacteria</taxon>
        <taxon>Bacillati</taxon>
        <taxon>Bacillota</taxon>
        <taxon>Clostridia</taxon>
        <taxon>Thermosediminibacterales</taxon>
        <taxon>Thermosediminibacteraceae</taxon>
        <taxon>Fervidicola</taxon>
    </lineage>
</organism>
<dbReference type="PATRIC" id="fig|520764.3.peg.1734"/>
<evidence type="ECO:0000256" key="2">
    <source>
        <dbReference type="ARBA" id="ARBA00022722"/>
    </source>
</evidence>
<evidence type="ECO:0000256" key="4">
    <source>
        <dbReference type="ARBA" id="ARBA00022801"/>
    </source>
</evidence>
<gene>
    <name evidence="6 8" type="primary">rnpA</name>
    <name evidence="8" type="ORF">AN618_16160</name>
</gene>
<dbReference type="InterPro" id="IPR000100">
    <property type="entry name" value="RNase_P"/>
</dbReference>
<protein>
    <recommendedName>
        <fullName evidence="6 7">Ribonuclease P protein component</fullName>
        <shortName evidence="6">RNase P protein</shortName>
        <shortName evidence="6">RNaseP protein</shortName>
        <ecNumber evidence="6 7">3.1.26.5</ecNumber>
    </recommendedName>
    <alternativeName>
        <fullName evidence="6">Protein C5</fullName>
    </alternativeName>
</protein>
<dbReference type="Pfam" id="PF00825">
    <property type="entry name" value="Ribonuclease_P"/>
    <property type="match status" value="1"/>
</dbReference>
<dbReference type="RefSeq" id="WP_066353753.1">
    <property type="nucleotide sequence ID" value="NZ_LOED01000020.1"/>
</dbReference>
<evidence type="ECO:0000256" key="7">
    <source>
        <dbReference type="NCBIfam" id="TIGR00188"/>
    </source>
</evidence>
<comment type="function">
    <text evidence="6">RNaseP catalyzes the removal of the 5'-leader sequence from pre-tRNA to produce the mature 5'-terminus. It can also cleave other RNA substrates such as 4.5S RNA. The protein component plays an auxiliary but essential role in vivo by binding to the 5'-leader sequence and broadening the substrate specificity of the ribozyme.</text>
</comment>
<sequence length="116" mass="13580">MNKRLRLTKNFEFMSVYKKGRRAGCPLFTMYAKENDLGYTRLGVSVSKKIGKSVARNKVKRRIKEAFRTSYDEVKRGFDVVISVKEEVKNADYHEIKRQMINLLKKLNLWAGNESD</sequence>
<evidence type="ECO:0000256" key="3">
    <source>
        <dbReference type="ARBA" id="ARBA00022759"/>
    </source>
</evidence>
<dbReference type="PANTHER" id="PTHR33992:SF1">
    <property type="entry name" value="RIBONUCLEASE P PROTEIN COMPONENT"/>
    <property type="match status" value="1"/>
</dbReference>
<comment type="caution">
    <text evidence="8">The sequence shown here is derived from an EMBL/GenBank/DDBJ whole genome shotgun (WGS) entry which is preliminary data.</text>
</comment>
<evidence type="ECO:0000313" key="8">
    <source>
        <dbReference type="EMBL" id="KXG76376.1"/>
    </source>
</evidence>
<comment type="subunit">
    <text evidence="6">Consists of a catalytic RNA component (M1 or rnpB) and a protein subunit.</text>
</comment>
<keyword evidence="2 6" id="KW-0540">Nuclease</keyword>
<dbReference type="GO" id="GO:0004526">
    <property type="term" value="F:ribonuclease P activity"/>
    <property type="evidence" value="ECO:0007669"/>
    <property type="project" value="UniProtKB-UniRule"/>
</dbReference>
<keyword evidence="1 6" id="KW-0819">tRNA processing</keyword>
<keyword evidence="9" id="KW-1185">Reference proteome</keyword>
<dbReference type="Gene3D" id="3.30.230.10">
    <property type="match status" value="1"/>
</dbReference>
<dbReference type="Proteomes" id="UP000070427">
    <property type="component" value="Unassembled WGS sequence"/>
</dbReference>
<dbReference type="GO" id="GO:0030677">
    <property type="term" value="C:ribonuclease P complex"/>
    <property type="evidence" value="ECO:0007669"/>
    <property type="project" value="TreeGrafter"/>
</dbReference>
<proteinExistence type="inferred from homology"/>